<feature type="compositionally biased region" description="Basic residues" evidence="13">
    <location>
        <begin position="994"/>
        <end position="1004"/>
    </location>
</feature>
<evidence type="ECO:0000256" key="7">
    <source>
        <dbReference type="ARBA" id="ARBA00022806"/>
    </source>
</evidence>
<dbReference type="Pfam" id="PF00176">
    <property type="entry name" value="SNF2-rel_dom"/>
    <property type="match status" value="1"/>
</dbReference>
<dbReference type="SMART" id="SM00910">
    <property type="entry name" value="HIRAN"/>
    <property type="match status" value="1"/>
</dbReference>
<dbReference type="Gene3D" id="3.40.50.10810">
    <property type="entry name" value="Tandem AAA-ATPase domain"/>
    <property type="match status" value="1"/>
</dbReference>
<dbReference type="SMART" id="SM01336">
    <property type="entry name" value="zf-PARP"/>
    <property type="match status" value="1"/>
</dbReference>
<comment type="subcellular location">
    <subcellularLocation>
        <location evidence="1">Nucleus</location>
    </subcellularLocation>
</comment>
<evidence type="ECO:0000259" key="14">
    <source>
        <dbReference type="PROSITE" id="PS50064"/>
    </source>
</evidence>
<evidence type="ECO:0000256" key="12">
    <source>
        <dbReference type="SAM" id="Coils"/>
    </source>
</evidence>
<feature type="domain" description="PARP-type" evidence="14">
    <location>
        <begin position="5"/>
        <end position="89"/>
    </location>
</feature>
<evidence type="ECO:0000256" key="2">
    <source>
        <dbReference type="ARBA" id="ARBA00007025"/>
    </source>
</evidence>
<dbReference type="Gene3D" id="3.30.40.10">
    <property type="entry name" value="Zinc/RING finger domain, C3HC4 (zinc finger)"/>
    <property type="match status" value="1"/>
</dbReference>
<protein>
    <submittedName>
        <fullName evidence="18">Snf2 family</fullName>
    </submittedName>
</protein>
<dbReference type="Pfam" id="PF13923">
    <property type="entry name" value="zf-C3HC4_2"/>
    <property type="match status" value="1"/>
</dbReference>
<reference evidence="18 19" key="1">
    <citation type="journal article" date="2017" name="Mol. Ecol.">
        <title>Comparative and population genomic landscape of Phellinus noxius: A hypervariable fungus causing root rot in trees.</title>
        <authorList>
            <person name="Chung C.L."/>
            <person name="Lee T.J."/>
            <person name="Akiba M."/>
            <person name="Lee H.H."/>
            <person name="Kuo T.H."/>
            <person name="Liu D."/>
            <person name="Ke H.M."/>
            <person name="Yokoi T."/>
            <person name="Roa M.B."/>
            <person name="Lu M.J."/>
            <person name="Chang Y.Y."/>
            <person name="Ann P.J."/>
            <person name="Tsai J.N."/>
            <person name="Chen C.Y."/>
            <person name="Tzean S.S."/>
            <person name="Ota Y."/>
            <person name="Hattori T."/>
            <person name="Sahashi N."/>
            <person name="Liou R.F."/>
            <person name="Kikuchi T."/>
            <person name="Tsai I.J."/>
        </authorList>
    </citation>
    <scope>NUCLEOTIDE SEQUENCE [LARGE SCALE GENOMIC DNA]</scope>
    <source>
        <strain evidence="18 19">FFPRI411160</strain>
    </source>
</reference>
<keyword evidence="19" id="KW-1185">Reference proteome</keyword>
<dbReference type="PANTHER" id="PTHR45626">
    <property type="entry name" value="TRANSCRIPTION TERMINATION FACTOR 2-RELATED"/>
    <property type="match status" value="1"/>
</dbReference>
<evidence type="ECO:0000256" key="3">
    <source>
        <dbReference type="ARBA" id="ARBA00022723"/>
    </source>
</evidence>
<evidence type="ECO:0000256" key="13">
    <source>
        <dbReference type="SAM" id="MobiDB-lite"/>
    </source>
</evidence>
<dbReference type="CDD" id="cd18793">
    <property type="entry name" value="SF2_C_SNF"/>
    <property type="match status" value="1"/>
</dbReference>
<dbReference type="InterPro" id="IPR001650">
    <property type="entry name" value="Helicase_C-like"/>
</dbReference>
<dbReference type="GO" id="GO:0005524">
    <property type="term" value="F:ATP binding"/>
    <property type="evidence" value="ECO:0007669"/>
    <property type="project" value="UniProtKB-KW"/>
</dbReference>
<evidence type="ECO:0000259" key="15">
    <source>
        <dbReference type="PROSITE" id="PS50089"/>
    </source>
</evidence>
<keyword evidence="5 11" id="KW-0863">Zinc-finger</keyword>
<dbReference type="InterPro" id="IPR001841">
    <property type="entry name" value="Znf_RING"/>
</dbReference>
<evidence type="ECO:0000313" key="19">
    <source>
        <dbReference type="Proteomes" id="UP000217199"/>
    </source>
</evidence>
<dbReference type="Gene3D" id="3.30.70.2330">
    <property type="match status" value="1"/>
</dbReference>
<dbReference type="AlphaFoldDB" id="A0A286UGY6"/>
<comment type="similarity">
    <text evidence="2">Belongs to the SNF2/RAD54 helicase family.</text>
</comment>
<dbReference type="PROSITE" id="PS51194">
    <property type="entry name" value="HELICASE_CTER"/>
    <property type="match status" value="1"/>
</dbReference>
<feature type="domain" description="RING-type" evidence="15">
    <location>
        <begin position="775"/>
        <end position="813"/>
    </location>
</feature>
<dbReference type="SUPFAM" id="SSF57850">
    <property type="entry name" value="RING/U-box"/>
    <property type="match status" value="1"/>
</dbReference>
<dbReference type="PROSITE" id="PS51192">
    <property type="entry name" value="HELICASE_ATP_BIND_1"/>
    <property type="match status" value="1"/>
</dbReference>
<evidence type="ECO:0000256" key="11">
    <source>
        <dbReference type="PROSITE-ProRule" id="PRU00175"/>
    </source>
</evidence>
<sequence>MVREHTLEYSKTSSVKCQKCKQPIERGSLRYGHIINGEYGETIKWEHWGCVTPDVLRNLAAADLEHDQEFMRLKTADQTKVRQAMARGRVNGGTRESTIPVTSISSPSILSKNGEGSGQRHKRPLDPEVIEISDSEDEPIIIEDTKDELYCILSTQAVGLQYYRGLVGAGEEVTLVREPHNTYDRNAIRVLNISGEQVGHIPRGVAAKLSPLLDTRRVTVDGVMTRGNLIGKPYNIPMSIKIYGAAEQRAQLEPLLRWATPHQRGFPPPRPDGSRDIPGLTDIPHIQLYDEYMISQSESGPLILEEQRKLQATAESLARAEELRIMLANLERRDDESRRGSLLDKLCSTEDILQLPEHPNPPGISTGELVVNLLKHQKQALQWCLDREYPKLPTKEKDKPVQFWQLKKTGNKEYYCNLATRSLQQAPPELGRGALCADGMGLGKTLTMIALILATKNDVPSDHSRATLIIVPLSVMSNWEEQIKEHCAYDALKTYVYYGEGRGIAIERLRKYDVVITTYQVVAKEHANLDKGQQSSKKKRKGVSGSQGLFGVKWKRVILDEGHNIRNSRTKMAQAVYALEAQRRWVLTGTPIINTPRDLGSLLTFLRICKPLDQEDYFKRMVLRPLKFGSPEGYQLLRAVMTQICIRRTKEMQDSDGTPLVPLPGVEMVTIPVKLDPAARDLYDKIEEASKQKFEALLNEEGGVTVPTNVLGMLTRLRQVALHTGLVPSNYLEELQNSLTNDSLDKPGALIKINPKLKVKLQAILAQAIEDSEECPICFCTLEDPRITGCAHMFCLACIQGVMVRNPKCPMDRRGISMDNLVEPRPPTQSTQQFPDSILDVDEDEDVREGSSAKVDKLIRLLKLTPPNEKSLVFSQFTSFLDKIAAAFDEEGISYVRFTGKMSAKDRQEAIEHFRVPISEESLMEPPSSPPLEPEPSDLRKSTRSREKDSIVMFDSDLESDGEDKNKDGDYHSDDSDVMFSQNTSDLIRDANKRDRKGKGKAKSKYNGLSFNNGSNPKVMLISLKAGALGLNLTVANNVYLMDPWWQEGIESQAIDRCNRIGQTKKVHVYQLIAENTVESKVLSIQEEKKRLISEAFSGIKNAETPRQKREARMKDMIELFGIRQRQASNRQT</sequence>
<dbReference type="SMART" id="SM00490">
    <property type="entry name" value="HELICc"/>
    <property type="match status" value="1"/>
</dbReference>
<dbReference type="EMBL" id="NBII01000005">
    <property type="protein sequence ID" value="PAV18886.1"/>
    <property type="molecule type" value="Genomic_DNA"/>
</dbReference>
<evidence type="ECO:0000259" key="16">
    <source>
        <dbReference type="PROSITE" id="PS51192"/>
    </source>
</evidence>
<feature type="domain" description="Helicase C-terminal" evidence="17">
    <location>
        <begin position="931"/>
        <end position="1118"/>
    </location>
</feature>
<evidence type="ECO:0000259" key="17">
    <source>
        <dbReference type="PROSITE" id="PS51194"/>
    </source>
</evidence>
<dbReference type="GO" id="GO:0005634">
    <property type="term" value="C:nucleus"/>
    <property type="evidence" value="ECO:0007669"/>
    <property type="project" value="UniProtKB-SubCell"/>
</dbReference>
<dbReference type="InterPro" id="IPR013083">
    <property type="entry name" value="Znf_RING/FYVE/PHD"/>
</dbReference>
<dbReference type="Pfam" id="PF08797">
    <property type="entry name" value="HIRAN"/>
    <property type="match status" value="1"/>
</dbReference>
<keyword evidence="6" id="KW-0378">Hydrolase</keyword>
<dbReference type="InterPro" id="IPR000330">
    <property type="entry name" value="SNF2_N"/>
</dbReference>
<evidence type="ECO:0000256" key="6">
    <source>
        <dbReference type="ARBA" id="ARBA00022801"/>
    </source>
</evidence>
<feature type="region of interest" description="Disordered" evidence="13">
    <location>
        <begin position="86"/>
        <end position="123"/>
    </location>
</feature>
<feature type="compositionally biased region" description="Low complexity" evidence="13">
    <location>
        <begin position="97"/>
        <end position="111"/>
    </location>
</feature>
<feature type="compositionally biased region" description="Basic and acidic residues" evidence="13">
    <location>
        <begin position="937"/>
        <end position="950"/>
    </location>
</feature>
<dbReference type="SUPFAM" id="SSF57716">
    <property type="entry name" value="Glucocorticoid receptor-like (DNA-binding domain)"/>
    <property type="match status" value="1"/>
</dbReference>
<dbReference type="InParanoid" id="A0A286UGY6"/>
<feature type="region of interest" description="Disordered" evidence="13">
    <location>
        <begin position="917"/>
        <end position="1009"/>
    </location>
</feature>
<evidence type="ECO:0000256" key="4">
    <source>
        <dbReference type="ARBA" id="ARBA00022741"/>
    </source>
</evidence>
<proteinExistence type="inferred from homology"/>
<comment type="caution">
    <text evidence="18">The sequence shown here is derived from an EMBL/GenBank/DDBJ whole genome shotgun (WGS) entry which is preliminary data.</text>
</comment>
<dbReference type="SUPFAM" id="SSF52540">
    <property type="entry name" value="P-loop containing nucleoside triphosphate hydrolases"/>
    <property type="match status" value="3"/>
</dbReference>
<dbReference type="InterPro" id="IPR001510">
    <property type="entry name" value="Znf_PARP"/>
</dbReference>
<dbReference type="PANTHER" id="PTHR45626:SF17">
    <property type="entry name" value="HELICASE-LIKE TRANSCRIPTION FACTOR"/>
    <property type="match status" value="1"/>
</dbReference>
<keyword evidence="9" id="KW-0067">ATP-binding</keyword>
<evidence type="ECO:0000256" key="9">
    <source>
        <dbReference type="ARBA" id="ARBA00022840"/>
    </source>
</evidence>
<dbReference type="InterPro" id="IPR050628">
    <property type="entry name" value="SNF2_RAD54_helicase_TF"/>
</dbReference>
<dbReference type="InterPro" id="IPR036957">
    <property type="entry name" value="Znf_PARP_sf"/>
</dbReference>
<dbReference type="PROSITE" id="PS50089">
    <property type="entry name" value="ZF_RING_2"/>
    <property type="match status" value="1"/>
</dbReference>
<dbReference type="GO" id="GO:0004386">
    <property type="term" value="F:helicase activity"/>
    <property type="evidence" value="ECO:0007669"/>
    <property type="project" value="UniProtKB-KW"/>
</dbReference>
<dbReference type="PROSITE" id="PS50064">
    <property type="entry name" value="ZF_PARP_2"/>
    <property type="match status" value="1"/>
</dbReference>
<accession>A0A286UGY6</accession>
<dbReference type="GO" id="GO:0006281">
    <property type="term" value="P:DNA repair"/>
    <property type="evidence" value="ECO:0007669"/>
    <property type="project" value="TreeGrafter"/>
</dbReference>
<name>A0A286UGY6_9AGAM</name>
<dbReference type="InterPro" id="IPR027417">
    <property type="entry name" value="P-loop_NTPase"/>
</dbReference>
<dbReference type="InterPro" id="IPR014905">
    <property type="entry name" value="HIRAN"/>
</dbReference>
<dbReference type="Pfam" id="PF00271">
    <property type="entry name" value="Helicase_C"/>
    <property type="match status" value="2"/>
</dbReference>
<dbReference type="GO" id="GO:0008094">
    <property type="term" value="F:ATP-dependent activity, acting on DNA"/>
    <property type="evidence" value="ECO:0007669"/>
    <property type="project" value="TreeGrafter"/>
</dbReference>
<dbReference type="InterPro" id="IPR038718">
    <property type="entry name" value="SNF2-like_sf"/>
</dbReference>
<evidence type="ECO:0000256" key="10">
    <source>
        <dbReference type="ARBA" id="ARBA00023242"/>
    </source>
</evidence>
<organism evidence="18 19">
    <name type="scientific">Pyrrhoderma noxium</name>
    <dbReference type="NCBI Taxonomy" id="2282107"/>
    <lineage>
        <taxon>Eukaryota</taxon>
        <taxon>Fungi</taxon>
        <taxon>Dikarya</taxon>
        <taxon>Basidiomycota</taxon>
        <taxon>Agaricomycotina</taxon>
        <taxon>Agaricomycetes</taxon>
        <taxon>Hymenochaetales</taxon>
        <taxon>Hymenochaetaceae</taxon>
        <taxon>Pyrrhoderma</taxon>
    </lineage>
</organism>
<dbReference type="InterPro" id="IPR014001">
    <property type="entry name" value="Helicase_ATP-bd"/>
</dbReference>
<keyword evidence="8" id="KW-0862">Zinc</keyword>
<dbReference type="Proteomes" id="UP000217199">
    <property type="component" value="Unassembled WGS sequence"/>
</dbReference>
<gene>
    <name evidence="18" type="ORF">PNOK_0572900</name>
</gene>
<keyword evidence="10" id="KW-0539">Nucleus</keyword>
<dbReference type="InterPro" id="IPR017907">
    <property type="entry name" value="Znf_RING_CS"/>
</dbReference>
<feature type="compositionally biased region" description="Basic and acidic residues" evidence="13">
    <location>
        <begin position="963"/>
        <end position="975"/>
    </location>
</feature>
<evidence type="ECO:0000313" key="18">
    <source>
        <dbReference type="EMBL" id="PAV18886.1"/>
    </source>
</evidence>
<dbReference type="SMART" id="SM00184">
    <property type="entry name" value="RING"/>
    <property type="match status" value="1"/>
</dbReference>
<evidence type="ECO:0000256" key="8">
    <source>
        <dbReference type="ARBA" id="ARBA00022833"/>
    </source>
</evidence>
<keyword evidence="12" id="KW-0175">Coiled coil</keyword>
<feature type="domain" description="Helicase ATP-binding" evidence="16">
    <location>
        <begin position="425"/>
        <end position="609"/>
    </location>
</feature>
<dbReference type="InterPro" id="IPR049730">
    <property type="entry name" value="SNF2/RAD54-like_C"/>
</dbReference>
<dbReference type="GO" id="GO:0016818">
    <property type="term" value="F:hydrolase activity, acting on acid anhydrides, in phosphorus-containing anhydrides"/>
    <property type="evidence" value="ECO:0007669"/>
    <property type="project" value="InterPro"/>
</dbReference>
<keyword evidence="4" id="KW-0547">Nucleotide-binding</keyword>
<evidence type="ECO:0000256" key="1">
    <source>
        <dbReference type="ARBA" id="ARBA00004123"/>
    </source>
</evidence>
<evidence type="ECO:0000256" key="5">
    <source>
        <dbReference type="ARBA" id="ARBA00022771"/>
    </source>
</evidence>
<dbReference type="PROSITE" id="PS00518">
    <property type="entry name" value="ZF_RING_1"/>
    <property type="match status" value="1"/>
</dbReference>
<dbReference type="STRING" id="2282107.A0A286UGY6"/>
<dbReference type="Pfam" id="PF00645">
    <property type="entry name" value="zf-PARP"/>
    <property type="match status" value="1"/>
</dbReference>
<dbReference type="GO" id="GO:0008270">
    <property type="term" value="F:zinc ion binding"/>
    <property type="evidence" value="ECO:0007669"/>
    <property type="project" value="UniProtKB-KW"/>
</dbReference>
<dbReference type="OrthoDB" id="448448at2759"/>
<dbReference type="Gene3D" id="3.40.50.300">
    <property type="entry name" value="P-loop containing nucleotide triphosphate hydrolases"/>
    <property type="match status" value="1"/>
</dbReference>
<feature type="coiled-coil region" evidence="12">
    <location>
        <begin position="303"/>
        <end position="333"/>
    </location>
</feature>
<dbReference type="Gene3D" id="3.30.1740.10">
    <property type="entry name" value="Zinc finger, PARP-type"/>
    <property type="match status" value="1"/>
</dbReference>
<keyword evidence="7" id="KW-0347">Helicase</keyword>
<dbReference type="SMART" id="SM00487">
    <property type="entry name" value="DEXDc"/>
    <property type="match status" value="1"/>
</dbReference>
<keyword evidence="3" id="KW-0479">Metal-binding</keyword>
<dbReference type="GO" id="GO:0003677">
    <property type="term" value="F:DNA binding"/>
    <property type="evidence" value="ECO:0007669"/>
    <property type="project" value="InterPro"/>
</dbReference>